<name>A0ABP8NCW7_9BACT</name>
<comment type="caution">
    <text evidence="2">The sequence shown here is derived from an EMBL/GenBank/DDBJ whole genome shotgun (WGS) entry which is preliminary data.</text>
</comment>
<evidence type="ECO:0000256" key="1">
    <source>
        <dbReference type="SAM" id="Phobius"/>
    </source>
</evidence>
<reference evidence="3" key="1">
    <citation type="journal article" date="2019" name="Int. J. Syst. Evol. Microbiol.">
        <title>The Global Catalogue of Microorganisms (GCM) 10K type strain sequencing project: providing services to taxonomists for standard genome sequencing and annotation.</title>
        <authorList>
            <consortium name="The Broad Institute Genomics Platform"/>
            <consortium name="The Broad Institute Genome Sequencing Center for Infectious Disease"/>
            <person name="Wu L."/>
            <person name="Ma J."/>
        </authorList>
    </citation>
    <scope>NUCLEOTIDE SEQUENCE [LARGE SCALE GENOMIC DNA]</scope>
    <source>
        <strain evidence="3">JCM 32105</strain>
    </source>
</reference>
<keyword evidence="1" id="KW-1133">Transmembrane helix</keyword>
<organism evidence="2 3">
    <name type="scientific">Nemorincola caseinilytica</name>
    <dbReference type="NCBI Taxonomy" id="2054315"/>
    <lineage>
        <taxon>Bacteria</taxon>
        <taxon>Pseudomonadati</taxon>
        <taxon>Bacteroidota</taxon>
        <taxon>Chitinophagia</taxon>
        <taxon>Chitinophagales</taxon>
        <taxon>Chitinophagaceae</taxon>
        <taxon>Nemorincola</taxon>
    </lineage>
</organism>
<evidence type="ECO:0008006" key="4">
    <source>
        <dbReference type="Google" id="ProtNLM"/>
    </source>
</evidence>
<evidence type="ECO:0000313" key="2">
    <source>
        <dbReference type="EMBL" id="GAA4463345.1"/>
    </source>
</evidence>
<accession>A0ABP8NCW7</accession>
<feature type="transmembrane region" description="Helical" evidence="1">
    <location>
        <begin position="367"/>
        <end position="387"/>
    </location>
</feature>
<proteinExistence type="predicted"/>
<gene>
    <name evidence="2" type="ORF">GCM10023093_11580</name>
</gene>
<evidence type="ECO:0000313" key="3">
    <source>
        <dbReference type="Proteomes" id="UP001500067"/>
    </source>
</evidence>
<sequence>MLLLVCSTAMAQEFRMQAYIGRVQVPGFYAIDVTPALTGQIEPDMRDLRLKDSASAFFTPYIIRKGTIRHNNVFTELPVVNTGTDSIYTITDIENTTGQALADVTLLIANTAVERLISVSGSNDRSKWYIIDNNVFCRRSYDNTSGWYAQTIHFPLSRYRYFRLRMNNAHTDPLNIIKVGRYTKYETAPTVSYMANPKPLVSQRDSAGVSYIHIYNDLPHIVERVQLFISGPKFYQRSGTVSVHSSDDSDAEYYPATIFSVNSWGRTIIPLPATKRDIRIQIENRDDPPLIIDSAATYIEAQQIVVWLDTGKTYYLLAGNRNATTPQYDLVQFRDSIPEQLPVLTHGPFKALERKIAIEKKEERNNWLWPSIVGAVVVLGLLTWRLLKDMKQGHG</sequence>
<dbReference type="Proteomes" id="UP001500067">
    <property type="component" value="Unassembled WGS sequence"/>
</dbReference>
<dbReference type="EMBL" id="BAABFA010000008">
    <property type="protein sequence ID" value="GAA4463345.1"/>
    <property type="molecule type" value="Genomic_DNA"/>
</dbReference>
<keyword evidence="1" id="KW-0812">Transmembrane</keyword>
<keyword evidence="3" id="KW-1185">Reference proteome</keyword>
<protein>
    <recommendedName>
        <fullName evidence="4">DUF3999 domain-containing protein</fullName>
    </recommendedName>
</protein>
<keyword evidence="1" id="KW-0472">Membrane</keyword>